<gene>
    <name evidence="1" type="ORF">US86_C0009G0032</name>
</gene>
<proteinExistence type="predicted"/>
<protein>
    <submittedName>
        <fullName evidence="1">Uncharacterized protein</fullName>
    </submittedName>
</protein>
<dbReference type="Proteomes" id="UP000034235">
    <property type="component" value="Unassembled WGS sequence"/>
</dbReference>
<sequence length="94" mass="10826">MTKLPTARLREQSNQEKLEERELWYKLVVKIIRWKDQALCLGITRATDKITTEEWNTYHQGIVKINTTKTQEIASVAKQSSTVGDCFWASGPSQ</sequence>
<comment type="caution">
    <text evidence="1">The sequence shown here is derived from an EMBL/GenBank/DDBJ whole genome shotgun (WGS) entry which is preliminary data.</text>
</comment>
<organism evidence="1 2">
    <name type="scientific">Candidatus Daviesbacteria bacterium GW2011_GWA2_38_24</name>
    <dbReference type="NCBI Taxonomy" id="1618422"/>
    <lineage>
        <taxon>Bacteria</taxon>
        <taxon>Candidatus Daviesiibacteriota</taxon>
    </lineage>
</organism>
<evidence type="ECO:0000313" key="2">
    <source>
        <dbReference type="Proteomes" id="UP000034235"/>
    </source>
</evidence>
<reference evidence="1 2" key="1">
    <citation type="journal article" date="2015" name="Nature">
        <title>rRNA introns, odd ribosomes, and small enigmatic genomes across a large radiation of phyla.</title>
        <authorList>
            <person name="Brown C.T."/>
            <person name="Hug L.A."/>
            <person name="Thomas B.C."/>
            <person name="Sharon I."/>
            <person name="Castelle C.J."/>
            <person name="Singh A."/>
            <person name="Wilkins M.J."/>
            <person name="Williams K.H."/>
            <person name="Banfield J.F."/>
        </authorList>
    </citation>
    <scope>NUCLEOTIDE SEQUENCE [LARGE SCALE GENOMIC DNA]</scope>
</reference>
<evidence type="ECO:0000313" key="1">
    <source>
        <dbReference type="EMBL" id="KKQ65664.1"/>
    </source>
</evidence>
<dbReference type="EMBL" id="LBUP01000009">
    <property type="protein sequence ID" value="KKQ65664.1"/>
    <property type="molecule type" value="Genomic_DNA"/>
</dbReference>
<accession>A0A0G0LWA7</accession>
<name>A0A0G0LWA7_9BACT</name>
<dbReference type="AlphaFoldDB" id="A0A0G0LWA7"/>